<dbReference type="AlphaFoldDB" id="A0A2J6PDK0"/>
<evidence type="ECO:0000313" key="1">
    <source>
        <dbReference type="EMBL" id="PMD12112.1"/>
    </source>
</evidence>
<organism evidence="1 2">
    <name type="scientific">Hyaloscypha hepaticicola</name>
    <dbReference type="NCBI Taxonomy" id="2082293"/>
    <lineage>
        <taxon>Eukaryota</taxon>
        <taxon>Fungi</taxon>
        <taxon>Dikarya</taxon>
        <taxon>Ascomycota</taxon>
        <taxon>Pezizomycotina</taxon>
        <taxon>Leotiomycetes</taxon>
        <taxon>Helotiales</taxon>
        <taxon>Hyaloscyphaceae</taxon>
        <taxon>Hyaloscypha</taxon>
    </lineage>
</organism>
<gene>
    <name evidence="1" type="ORF">NA56DRAFT_652729</name>
</gene>
<sequence length="49" mass="5561">MDKLLSLLPIASKARTVPLAPSVAPALDEVLEYYRTYRPKNTVKNYKPK</sequence>
<proteinExistence type="predicted"/>
<keyword evidence="2" id="KW-1185">Reference proteome</keyword>
<name>A0A2J6PDK0_9HELO</name>
<dbReference type="Proteomes" id="UP000235672">
    <property type="component" value="Unassembled WGS sequence"/>
</dbReference>
<reference evidence="1 2" key="1">
    <citation type="submission" date="2016-05" db="EMBL/GenBank/DDBJ databases">
        <title>A degradative enzymes factory behind the ericoid mycorrhizal symbiosis.</title>
        <authorList>
            <consortium name="DOE Joint Genome Institute"/>
            <person name="Martino E."/>
            <person name="Morin E."/>
            <person name="Grelet G."/>
            <person name="Kuo A."/>
            <person name="Kohler A."/>
            <person name="Daghino S."/>
            <person name="Barry K."/>
            <person name="Choi C."/>
            <person name="Cichocki N."/>
            <person name="Clum A."/>
            <person name="Copeland A."/>
            <person name="Hainaut M."/>
            <person name="Haridas S."/>
            <person name="Labutti K."/>
            <person name="Lindquist E."/>
            <person name="Lipzen A."/>
            <person name="Khouja H.-R."/>
            <person name="Murat C."/>
            <person name="Ohm R."/>
            <person name="Olson A."/>
            <person name="Spatafora J."/>
            <person name="Veneault-Fourrey C."/>
            <person name="Henrissat B."/>
            <person name="Grigoriev I."/>
            <person name="Martin F."/>
            <person name="Perotto S."/>
        </authorList>
    </citation>
    <scope>NUCLEOTIDE SEQUENCE [LARGE SCALE GENOMIC DNA]</scope>
    <source>
        <strain evidence="1 2">UAMH 7357</strain>
    </source>
</reference>
<protein>
    <submittedName>
        <fullName evidence="1">Uncharacterized protein</fullName>
    </submittedName>
</protein>
<accession>A0A2J6PDK0</accession>
<dbReference type="EMBL" id="KZ613565">
    <property type="protein sequence ID" value="PMD12112.1"/>
    <property type="molecule type" value="Genomic_DNA"/>
</dbReference>
<evidence type="ECO:0000313" key="2">
    <source>
        <dbReference type="Proteomes" id="UP000235672"/>
    </source>
</evidence>